<dbReference type="SUPFAM" id="SSF46689">
    <property type="entry name" value="Homeodomain-like"/>
    <property type="match status" value="1"/>
</dbReference>
<dbReference type="InterPro" id="IPR018060">
    <property type="entry name" value="HTH_AraC"/>
</dbReference>
<evidence type="ECO:0000313" key="6">
    <source>
        <dbReference type="Proteomes" id="UP001209553"/>
    </source>
</evidence>
<dbReference type="PROSITE" id="PS01124">
    <property type="entry name" value="HTH_ARAC_FAMILY_2"/>
    <property type="match status" value="1"/>
</dbReference>
<keyword evidence="2" id="KW-0238">DNA-binding</keyword>
<dbReference type="InterPro" id="IPR009057">
    <property type="entry name" value="Homeodomain-like_sf"/>
</dbReference>
<evidence type="ECO:0000259" key="4">
    <source>
        <dbReference type="PROSITE" id="PS01124"/>
    </source>
</evidence>
<dbReference type="EMBL" id="JAOPKZ010000002">
    <property type="protein sequence ID" value="MCU5745343.1"/>
    <property type="molecule type" value="Genomic_DNA"/>
</dbReference>
<evidence type="ECO:0000256" key="2">
    <source>
        <dbReference type="ARBA" id="ARBA00023125"/>
    </source>
</evidence>
<dbReference type="Pfam" id="PF12833">
    <property type="entry name" value="HTH_18"/>
    <property type="match status" value="1"/>
</dbReference>
<reference evidence="5 6" key="1">
    <citation type="journal article" date="2023" name="Int. J. Syst. Evol. Microbiol.">
        <title>Streptococcus sciuri sp. nov., Staphylococcus marylandisciuri sp. nov. and Staphylococcus americanisciuri sp. nov., isolated from faeces of eastern grey squirrel (Sciurus carolinensis).</title>
        <authorList>
            <person name="Volokhov D.V."/>
            <person name="Zagorodnyaya T.A."/>
            <person name="Furtak V.A."/>
            <person name="Nattanmai G."/>
            <person name="Randall L."/>
            <person name="Jose S."/>
            <person name="Gao Y."/>
            <person name="Eisenberg T."/>
            <person name="Delmonte P."/>
            <person name="Blom J."/>
            <person name="Mitchell K.K."/>
        </authorList>
    </citation>
    <scope>NUCLEOTIDE SEQUENCE [LARGE SCALE GENOMIC DNA]</scope>
    <source>
        <strain evidence="5 6">SQ8-PEA</strain>
    </source>
</reference>
<evidence type="ECO:0000256" key="1">
    <source>
        <dbReference type="ARBA" id="ARBA00023015"/>
    </source>
</evidence>
<comment type="caution">
    <text evidence="5">The sequence shown here is derived from an EMBL/GenBank/DDBJ whole genome shotgun (WGS) entry which is preliminary data.</text>
</comment>
<evidence type="ECO:0000313" key="5">
    <source>
        <dbReference type="EMBL" id="MCU5745343.1"/>
    </source>
</evidence>
<dbReference type="SMART" id="SM00342">
    <property type="entry name" value="HTH_ARAC"/>
    <property type="match status" value="1"/>
</dbReference>
<dbReference type="PANTHER" id="PTHR43280:SF26">
    <property type="entry name" value="ARAC-FAMILY TRANSCRIPTIONAL REGULATOR"/>
    <property type="match status" value="1"/>
</dbReference>
<gene>
    <name evidence="5" type="ORF">N9R04_01240</name>
</gene>
<keyword evidence="3" id="KW-0804">Transcription</keyword>
<dbReference type="Gene3D" id="1.10.10.60">
    <property type="entry name" value="Homeodomain-like"/>
    <property type="match status" value="2"/>
</dbReference>
<keyword evidence="6" id="KW-1185">Reference proteome</keyword>
<feature type="domain" description="HTH araC/xylS-type" evidence="4">
    <location>
        <begin position="150"/>
        <end position="248"/>
    </location>
</feature>
<dbReference type="Proteomes" id="UP001209553">
    <property type="component" value="Unassembled WGS sequence"/>
</dbReference>
<protein>
    <submittedName>
        <fullName evidence="5">Helix-turn-helix domain-containing protein</fullName>
    </submittedName>
</protein>
<organism evidence="5 6">
    <name type="scientific">Staphylococcus marylandisciuri</name>
    <dbReference type="NCBI Taxonomy" id="2981529"/>
    <lineage>
        <taxon>Bacteria</taxon>
        <taxon>Bacillati</taxon>
        <taxon>Bacillota</taxon>
        <taxon>Bacilli</taxon>
        <taxon>Bacillales</taxon>
        <taxon>Staphylococcaceae</taxon>
        <taxon>Staphylococcus</taxon>
    </lineage>
</organism>
<keyword evidence="1" id="KW-0805">Transcription regulation</keyword>
<dbReference type="PANTHER" id="PTHR43280">
    <property type="entry name" value="ARAC-FAMILY TRANSCRIPTIONAL REGULATOR"/>
    <property type="match status" value="1"/>
</dbReference>
<proteinExistence type="predicted"/>
<dbReference type="RefSeq" id="WP_262853862.1">
    <property type="nucleotide sequence ID" value="NZ_JAOPKZ010000002.1"/>
</dbReference>
<name>A0ABT2QMZ0_9STAP</name>
<accession>A0ABT2QMZ0</accession>
<sequence>MEITTLNIHEELTTGIQRCIDEVIILFPLSEPFTLQLNGQKINIYSGIIINNADLYQVEDAQHIVELRLPLSLLLKREDYSPYCYFDYSRITSSRELKKLILRDIDNTSVNRIIPTTTVLKLVDVLLIEARVELQHPYIPEIVSDTPIFNKILKFTNNNISSNLSTKMLAQEFYISQSYISILFSQKLSMNFKQYLNSLRVALALLDLIQPNQTIHTVAAKYDFLNLSTFTKQFKRYLNQTPKKFINNYRTLMIKTKNPLKISVENLPKLIEEIEVYTQNVFTNHFEVLNLENVKSHQHIEALEIMINVEDLNQLYYYTDKLFLNFTSEIFDKPNLVIQNFDTFGVQRFDSYQNVQSLLKLLNKGCRITLKIDKASTYYALEEKLNQLIWAGTLTNDIVKNLIILLDSKMLSLRTVSLLRHRATMNFPDLQFALIIDYYLFHSTQQDYFLDTLQSLNLSYYFIESELTTLKDRICEVDRSFKSDASLQTTVAQFTELFAKDSSKLVLNNLTHSSFRDYYQSSVDTSYTHSAKFYIEMCRKVGGLGFYLHSTKPDQIKLLTSYESYRPIVHIYSLLKPFIGQRVTVLPYGLVCKINKKYHLLLYGGYRFENDENISLAIKVQHTFTKDFLLFSRTLNYKYGTIDHIISNKLKNIHINPQMLRQLNDSNYPRAELVLYNWAKPLEINLSYQTLKYISLTINE</sequence>
<evidence type="ECO:0000256" key="3">
    <source>
        <dbReference type="ARBA" id="ARBA00023163"/>
    </source>
</evidence>